<dbReference type="AlphaFoldDB" id="A0A2P1P7U9"/>
<dbReference type="InterPro" id="IPR012336">
    <property type="entry name" value="Thioredoxin-like_fold"/>
</dbReference>
<sequence>MFFIDVIQSKNLIFMGLLKSIVLALLISSGQSIAGDQSHYEIQDTKPASPEAIKASNDLELNIVQDVWMDDAGDDGTFLTENLESPDNQEPEKGKVNPIDPDKVDSKQEVKNEPKQEVKTNESPKLSKAELAKQVFAIDSDDIVLGNSKSPVLVIEYTAMTCPHCAHYHTSVYNKIKAKYIDTGRIAYVVRNVVWSRQDMDSAILARCDQTKFAAFSNVLYGRQRSWAFGKNYQDVLINIGKLGGISEDKYNKCLNNDDMKNALILKTKKFAEVLDSQLIPTPAIVVNGKVLNQHSFEEISAEIDKNLHAPSLAYHE</sequence>
<dbReference type="Gene3D" id="3.40.30.10">
    <property type="entry name" value="Glutaredoxin"/>
    <property type="match status" value="1"/>
</dbReference>
<dbReference type="RefSeq" id="WP_106874202.1">
    <property type="nucleotide sequence ID" value="NZ_CP027845.1"/>
</dbReference>
<gene>
    <name evidence="4" type="ORF">phytr_3850</name>
</gene>
<evidence type="ECO:0000256" key="1">
    <source>
        <dbReference type="ARBA" id="ARBA00023284"/>
    </source>
</evidence>
<evidence type="ECO:0000259" key="3">
    <source>
        <dbReference type="Pfam" id="PF13462"/>
    </source>
</evidence>
<dbReference type="PROSITE" id="PS00194">
    <property type="entry name" value="THIOREDOXIN_1"/>
    <property type="match status" value="1"/>
</dbReference>
<dbReference type="Proteomes" id="UP000241762">
    <property type="component" value="Chromosome"/>
</dbReference>
<evidence type="ECO:0000256" key="2">
    <source>
        <dbReference type="SAM" id="MobiDB-lite"/>
    </source>
</evidence>
<dbReference type="Pfam" id="PF13462">
    <property type="entry name" value="Thioredoxin_4"/>
    <property type="match status" value="1"/>
</dbReference>
<evidence type="ECO:0000313" key="4">
    <source>
        <dbReference type="EMBL" id="AVP87336.1"/>
    </source>
</evidence>
<reference evidence="4 5" key="1">
    <citation type="submission" date="2018-03" db="EMBL/GenBank/DDBJ databases">
        <title>A gene transfer event suggests a long-term partnership between eustigmatophyte algae and a novel lineage of endosymbiotic bacteria.</title>
        <authorList>
            <person name="Yurchenko T."/>
            <person name="Sevcikova T."/>
            <person name="Pribyl P."/>
            <person name="El Karkouri K."/>
            <person name="Klimes V."/>
            <person name="Amaral R."/>
            <person name="Zbrankova V."/>
            <person name="Kim E."/>
            <person name="Raoult D."/>
            <person name="Santos L.M.A."/>
            <person name="Elias M."/>
        </authorList>
    </citation>
    <scope>NUCLEOTIDE SEQUENCE [LARGE SCALE GENOMIC DNA]</scope>
    <source>
        <strain evidence="4">CCALA 838</strain>
    </source>
</reference>
<feature type="compositionally biased region" description="Polar residues" evidence="2">
    <location>
        <begin position="79"/>
        <end position="88"/>
    </location>
</feature>
<name>A0A2P1P7U9_9RICK</name>
<dbReference type="SUPFAM" id="SSF52833">
    <property type="entry name" value="Thioredoxin-like"/>
    <property type="match status" value="1"/>
</dbReference>
<accession>A0A2P1P7U9</accession>
<dbReference type="OrthoDB" id="8478320at2"/>
<protein>
    <submittedName>
        <fullName evidence="4">Protein-disulfide isomerase</fullName>
    </submittedName>
</protein>
<proteinExistence type="predicted"/>
<evidence type="ECO:0000313" key="5">
    <source>
        <dbReference type="Proteomes" id="UP000241762"/>
    </source>
</evidence>
<dbReference type="InterPro" id="IPR036249">
    <property type="entry name" value="Thioredoxin-like_sf"/>
</dbReference>
<dbReference type="KEGG" id="ptc:phytr_3850"/>
<feature type="region of interest" description="Disordered" evidence="2">
    <location>
        <begin position="75"/>
        <end position="125"/>
    </location>
</feature>
<keyword evidence="1" id="KW-0676">Redox-active center</keyword>
<feature type="domain" description="Thioredoxin-like fold" evidence="3">
    <location>
        <begin position="141"/>
        <end position="306"/>
    </location>
</feature>
<feature type="compositionally biased region" description="Basic and acidic residues" evidence="2">
    <location>
        <begin position="90"/>
        <end position="125"/>
    </location>
</feature>
<keyword evidence="5" id="KW-1185">Reference proteome</keyword>
<dbReference type="EMBL" id="CP027845">
    <property type="protein sequence ID" value="AVP87336.1"/>
    <property type="molecule type" value="Genomic_DNA"/>
</dbReference>
<dbReference type="GO" id="GO:0016853">
    <property type="term" value="F:isomerase activity"/>
    <property type="evidence" value="ECO:0007669"/>
    <property type="project" value="UniProtKB-KW"/>
</dbReference>
<keyword evidence="4" id="KW-0413">Isomerase</keyword>
<organism evidence="4 5">
    <name type="scientific">Candidatus Phycorickettsia trachydisci</name>
    <dbReference type="NCBI Taxonomy" id="2115978"/>
    <lineage>
        <taxon>Bacteria</taxon>
        <taxon>Pseudomonadati</taxon>
        <taxon>Pseudomonadota</taxon>
        <taxon>Alphaproteobacteria</taxon>
        <taxon>Rickettsiales</taxon>
        <taxon>Rickettsiaceae</taxon>
        <taxon>Candidatus Phycorickettsia</taxon>
    </lineage>
</organism>
<dbReference type="InterPro" id="IPR017937">
    <property type="entry name" value="Thioredoxin_CS"/>
</dbReference>